<feature type="signal peptide" evidence="1">
    <location>
        <begin position="1"/>
        <end position="21"/>
    </location>
</feature>
<reference evidence="2 3" key="1">
    <citation type="submission" date="2024-07" db="EMBL/GenBank/DDBJ databases">
        <title>Molecular mechanisms and environmental adaptations of flagellar loss and biofilm growth of Rhodanobacter under environmental stress.</title>
        <authorList>
            <person name="Chen M."/>
        </authorList>
    </citation>
    <scope>NUCLEOTIDE SEQUENCE [LARGE SCALE GENOMIC DNA]</scope>
    <source>
        <strain evidence="2 3">RS22</strain>
    </source>
</reference>
<evidence type="ECO:0000256" key="1">
    <source>
        <dbReference type="SAM" id="SignalP"/>
    </source>
</evidence>
<feature type="chain" id="PRO_5046397125" evidence="1">
    <location>
        <begin position="22"/>
        <end position="177"/>
    </location>
</feature>
<evidence type="ECO:0000313" key="2">
    <source>
        <dbReference type="EMBL" id="MEY2182904.1"/>
    </source>
</evidence>
<evidence type="ECO:0000313" key="3">
    <source>
        <dbReference type="Proteomes" id="UP001562159"/>
    </source>
</evidence>
<comment type="caution">
    <text evidence="2">The sequence shown here is derived from an EMBL/GenBank/DDBJ whole genome shotgun (WGS) entry which is preliminary data.</text>
</comment>
<dbReference type="Pfam" id="PF11454">
    <property type="entry name" value="DUF3016"/>
    <property type="match status" value="1"/>
</dbReference>
<keyword evidence="3" id="KW-1185">Reference proteome</keyword>
<accession>A0ABV4AU47</accession>
<protein>
    <submittedName>
        <fullName evidence="2">DUF3016 domain-containing protein</fullName>
    </submittedName>
</protein>
<gene>
    <name evidence="2" type="ORF">AB7878_10790</name>
</gene>
<proteinExistence type="predicted"/>
<organism evidence="2 3">
    <name type="scientific">Rhodanobacter humi</name>
    <dbReference type="NCBI Taxonomy" id="1888173"/>
    <lineage>
        <taxon>Bacteria</taxon>
        <taxon>Pseudomonadati</taxon>
        <taxon>Pseudomonadota</taxon>
        <taxon>Gammaproteobacteria</taxon>
        <taxon>Lysobacterales</taxon>
        <taxon>Rhodanobacteraceae</taxon>
        <taxon>Rhodanobacter</taxon>
    </lineage>
</organism>
<sequence length="177" mass="20005">MNRRIAPFVLLAALFAVPALAGTPATAAATAPTNVTVTYDHPEQFTETRKVRSLAPQLADRDYLKVLKVYMENRAGKMLPPGDHLDIVVTDIDRAGNFEPWRRGTLREVRIIKDIYPPRIDLHFRLLHADGKTIREGTRKLRDPGFMADSSNTSGSDNLRYEKALIDRWLRKGPDQL</sequence>
<name>A0ABV4AU47_9GAMM</name>
<dbReference type="InterPro" id="IPR021557">
    <property type="entry name" value="DUF3016"/>
</dbReference>
<dbReference type="Proteomes" id="UP001562159">
    <property type="component" value="Unassembled WGS sequence"/>
</dbReference>
<keyword evidence="1" id="KW-0732">Signal</keyword>
<dbReference type="EMBL" id="JBGBPY010000001">
    <property type="protein sequence ID" value="MEY2182904.1"/>
    <property type="molecule type" value="Genomic_DNA"/>
</dbReference>